<gene>
    <name evidence="1" type="ORF">DPEC_G00275700</name>
</gene>
<dbReference type="Proteomes" id="UP001157502">
    <property type="component" value="Chromosome 25"/>
</dbReference>
<comment type="caution">
    <text evidence="1">The sequence shown here is derived from an EMBL/GenBank/DDBJ whole genome shotgun (WGS) entry which is preliminary data.</text>
</comment>
<dbReference type="EMBL" id="CM055752">
    <property type="protein sequence ID" value="KAJ7992165.1"/>
    <property type="molecule type" value="Genomic_DNA"/>
</dbReference>
<protein>
    <submittedName>
        <fullName evidence="1">Uncharacterized protein</fullName>
    </submittedName>
</protein>
<organism evidence="1 2">
    <name type="scientific">Dallia pectoralis</name>
    <name type="common">Alaska blackfish</name>
    <dbReference type="NCBI Taxonomy" id="75939"/>
    <lineage>
        <taxon>Eukaryota</taxon>
        <taxon>Metazoa</taxon>
        <taxon>Chordata</taxon>
        <taxon>Craniata</taxon>
        <taxon>Vertebrata</taxon>
        <taxon>Euteleostomi</taxon>
        <taxon>Actinopterygii</taxon>
        <taxon>Neopterygii</taxon>
        <taxon>Teleostei</taxon>
        <taxon>Protacanthopterygii</taxon>
        <taxon>Esociformes</taxon>
        <taxon>Umbridae</taxon>
        <taxon>Dallia</taxon>
    </lineage>
</organism>
<evidence type="ECO:0000313" key="2">
    <source>
        <dbReference type="Proteomes" id="UP001157502"/>
    </source>
</evidence>
<name>A0ACC2FLQ3_DALPE</name>
<accession>A0ACC2FLQ3</accession>
<evidence type="ECO:0000313" key="1">
    <source>
        <dbReference type="EMBL" id="KAJ7992165.1"/>
    </source>
</evidence>
<proteinExistence type="predicted"/>
<reference evidence="1" key="1">
    <citation type="submission" date="2021-05" db="EMBL/GenBank/DDBJ databases">
        <authorList>
            <person name="Pan Q."/>
            <person name="Jouanno E."/>
            <person name="Zahm M."/>
            <person name="Klopp C."/>
            <person name="Cabau C."/>
            <person name="Louis A."/>
            <person name="Berthelot C."/>
            <person name="Parey E."/>
            <person name="Roest Crollius H."/>
            <person name="Montfort J."/>
            <person name="Robinson-Rechavi M."/>
            <person name="Bouchez O."/>
            <person name="Lampietro C."/>
            <person name="Lopez Roques C."/>
            <person name="Donnadieu C."/>
            <person name="Postlethwait J."/>
            <person name="Bobe J."/>
            <person name="Dillon D."/>
            <person name="Chandos A."/>
            <person name="von Hippel F."/>
            <person name="Guiguen Y."/>
        </authorList>
    </citation>
    <scope>NUCLEOTIDE SEQUENCE</scope>
    <source>
        <strain evidence="1">YG-Jan2019</strain>
    </source>
</reference>
<sequence>MQSLTYLFLILCCTQSACHGCEWIRHQFGTLSGLYLTQLDEMGGNITQQEVPVVFPEFLYERTNDTQYVDQVRFLNETIHEITELFDENMDAVTWDKKKLGDFLILLHRQFTNLKSCVLPARRPDKTLKHYFKELKKVLRKMNYSAQAWELIRKETKYHLQKLDLLVANMH</sequence>
<keyword evidence="2" id="KW-1185">Reference proteome</keyword>